<comment type="caution">
    <text evidence="2">The sequence shown here is derived from an EMBL/GenBank/DDBJ whole genome shotgun (WGS) entry which is preliminary data.</text>
</comment>
<dbReference type="GO" id="GO:0047733">
    <property type="term" value="F:CDP-glucose 4,6-dehydratase activity"/>
    <property type="evidence" value="ECO:0007669"/>
    <property type="project" value="UniProtKB-EC"/>
</dbReference>
<proteinExistence type="predicted"/>
<dbReference type="Gene3D" id="3.90.25.10">
    <property type="entry name" value="UDP-galactose 4-epimerase, domain 1"/>
    <property type="match status" value="1"/>
</dbReference>
<dbReference type="EMBL" id="JACIDU010000013">
    <property type="protein sequence ID" value="MBB4104585.1"/>
    <property type="molecule type" value="Genomic_DNA"/>
</dbReference>
<dbReference type="AlphaFoldDB" id="A0A7W6K5M6"/>
<keyword evidence="2" id="KW-0456">Lyase</keyword>
<protein>
    <submittedName>
        <fullName evidence="2">CDP-glucose 4,6-dehydratase</fullName>
        <ecNumber evidence="2">4.2.1.45</ecNumber>
    </submittedName>
</protein>
<dbReference type="RefSeq" id="WP_370686363.1">
    <property type="nucleotide sequence ID" value="NZ_JACIDU010000013.1"/>
</dbReference>
<sequence length="375" mass="41455">MGQVVTDAFWQGRRVFLTGHTGFKGSWMTLWLSSLGAEVFGYALPPEGDQTLFDTTGAAELCHHTIGDIRDAEHLRRALASSQAEVVIHMAAQPLVLRSYEDPVETYATNVMGTVHLLEAVRATPSVKSVVVITTDKCYENREWIWGYREDDPMGGYDPYSSSKGCTELVVSAYRRSFLMKPGHERQVAIASARAGNVIGGGDWARDRLVPDIMAALMEGRRPLLRRPGSVRPWQHVLEPLRGYLMLVQDMAEGKADRAGAWNFGPGDDDHAPVVSVANRLCDLWGLTEGPVCLENNSQPHEASLLKLDCSKARIHLGWTPRWDLDAALGNIVAWYRAYQAGEDMRAVTMAQIATYTNAQAAPVSLENRMVKCLS</sequence>
<reference evidence="2 3" key="1">
    <citation type="submission" date="2020-08" db="EMBL/GenBank/DDBJ databases">
        <title>Genomic Encyclopedia of Type Strains, Phase IV (KMG-IV): sequencing the most valuable type-strain genomes for metagenomic binning, comparative biology and taxonomic classification.</title>
        <authorList>
            <person name="Goeker M."/>
        </authorList>
    </citation>
    <scope>NUCLEOTIDE SEQUENCE [LARGE SCALE GENOMIC DNA]</scope>
    <source>
        <strain evidence="2 3">DSM 26385</strain>
    </source>
</reference>
<dbReference type="InterPro" id="IPR016040">
    <property type="entry name" value="NAD(P)-bd_dom"/>
</dbReference>
<dbReference type="SUPFAM" id="SSF51735">
    <property type="entry name" value="NAD(P)-binding Rossmann-fold domains"/>
    <property type="match status" value="1"/>
</dbReference>
<name>A0A7W6K5M6_9HYPH</name>
<dbReference type="Gene3D" id="3.40.50.720">
    <property type="entry name" value="NAD(P)-binding Rossmann-like Domain"/>
    <property type="match status" value="1"/>
</dbReference>
<gene>
    <name evidence="2" type="ORF">GGQ66_003163</name>
</gene>
<dbReference type="PANTHER" id="PTHR43000">
    <property type="entry name" value="DTDP-D-GLUCOSE 4,6-DEHYDRATASE-RELATED"/>
    <property type="match status" value="1"/>
</dbReference>
<dbReference type="InterPro" id="IPR013445">
    <property type="entry name" value="CDP_4_6_deHydtase"/>
</dbReference>
<evidence type="ECO:0000313" key="2">
    <source>
        <dbReference type="EMBL" id="MBB4104585.1"/>
    </source>
</evidence>
<evidence type="ECO:0000259" key="1">
    <source>
        <dbReference type="Pfam" id="PF16363"/>
    </source>
</evidence>
<dbReference type="CDD" id="cd05252">
    <property type="entry name" value="CDP_GD_SDR_e"/>
    <property type="match status" value="1"/>
</dbReference>
<dbReference type="NCBIfam" id="TIGR02622">
    <property type="entry name" value="CDP_4_6_dhtase"/>
    <property type="match status" value="1"/>
</dbReference>
<dbReference type="InterPro" id="IPR036291">
    <property type="entry name" value="NAD(P)-bd_dom_sf"/>
</dbReference>
<evidence type="ECO:0000313" key="3">
    <source>
        <dbReference type="Proteomes" id="UP000584824"/>
    </source>
</evidence>
<organism evidence="2 3">
    <name type="scientific">Allorhizobium borbori</name>
    <dbReference type="NCBI Taxonomy" id="485907"/>
    <lineage>
        <taxon>Bacteria</taxon>
        <taxon>Pseudomonadati</taxon>
        <taxon>Pseudomonadota</taxon>
        <taxon>Alphaproteobacteria</taxon>
        <taxon>Hyphomicrobiales</taxon>
        <taxon>Rhizobiaceae</taxon>
        <taxon>Rhizobium/Agrobacterium group</taxon>
        <taxon>Allorhizobium</taxon>
    </lineage>
</organism>
<dbReference type="Proteomes" id="UP000584824">
    <property type="component" value="Unassembled WGS sequence"/>
</dbReference>
<feature type="domain" description="NAD(P)-binding" evidence="1">
    <location>
        <begin position="17"/>
        <end position="250"/>
    </location>
</feature>
<keyword evidence="3" id="KW-1185">Reference proteome</keyword>
<dbReference type="Pfam" id="PF16363">
    <property type="entry name" value="GDP_Man_Dehyd"/>
    <property type="match status" value="1"/>
</dbReference>
<accession>A0A7W6K5M6</accession>
<dbReference type="EC" id="4.2.1.45" evidence="2"/>